<reference evidence="2 3" key="1">
    <citation type="journal article" date="2018" name="Sci. Rep.">
        <title>Genomic signatures of local adaptation to the degree of environmental predictability in rotifers.</title>
        <authorList>
            <person name="Franch-Gras L."/>
            <person name="Hahn C."/>
            <person name="Garcia-Roger E.M."/>
            <person name="Carmona M.J."/>
            <person name="Serra M."/>
            <person name="Gomez A."/>
        </authorList>
    </citation>
    <scope>NUCLEOTIDE SEQUENCE [LARGE SCALE GENOMIC DNA]</scope>
    <source>
        <strain evidence="2">HYR1</strain>
    </source>
</reference>
<dbReference type="AlphaFoldDB" id="A0A3M7P3U5"/>
<feature type="transmembrane region" description="Helical" evidence="1">
    <location>
        <begin position="60"/>
        <end position="78"/>
    </location>
</feature>
<keyword evidence="1" id="KW-0472">Membrane</keyword>
<feature type="transmembrane region" description="Helical" evidence="1">
    <location>
        <begin position="90"/>
        <end position="110"/>
    </location>
</feature>
<feature type="transmembrane region" description="Helical" evidence="1">
    <location>
        <begin position="35"/>
        <end position="53"/>
    </location>
</feature>
<feature type="transmembrane region" description="Helical" evidence="1">
    <location>
        <begin position="167"/>
        <end position="188"/>
    </location>
</feature>
<accession>A0A3M7P3U5</accession>
<evidence type="ECO:0000313" key="2">
    <source>
        <dbReference type="EMBL" id="RMZ93735.1"/>
    </source>
</evidence>
<proteinExistence type="predicted"/>
<evidence type="ECO:0000256" key="1">
    <source>
        <dbReference type="SAM" id="Phobius"/>
    </source>
</evidence>
<dbReference type="OrthoDB" id="10191635at2759"/>
<dbReference type="EMBL" id="REGN01013586">
    <property type="protein sequence ID" value="RMZ93735.1"/>
    <property type="molecule type" value="Genomic_DNA"/>
</dbReference>
<dbReference type="Proteomes" id="UP000276133">
    <property type="component" value="Unassembled WGS sequence"/>
</dbReference>
<evidence type="ECO:0000313" key="3">
    <source>
        <dbReference type="Proteomes" id="UP000276133"/>
    </source>
</evidence>
<keyword evidence="1" id="KW-0812">Transmembrane</keyword>
<name>A0A3M7P3U5_BRAPC</name>
<sequence length="189" mass="21746">MESLSVLCDLLITSLKPIYYCRTCKVSKTFFAQTYYIAFIVYGASIFELSAIINRIISTFCCLMLLLLLFLFINQFSNTTIKSVLELTGFIFRDGINLAILILLNCLIFIRFKNDLSKKKVFLMPASSNTKITMHQDELANKVKNLPSFRELSLLNRIKKCENKQTIMVFVTCLCSMIGRLPILVYFIQ</sequence>
<organism evidence="2 3">
    <name type="scientific">Brachionus plicatilis</name>
    <name type="common">Marine rotifer</name>
    <name type="synonym">Brachionus muelleri</name>
    <dbReference type="NCBI Taxonomy" id="10195"/>
    <lineage>
        <taxon>Eukaryota</taxon>
        <taxon>Metazoa</taxon>
        <taxon>Spiralia</taxon>
        <taxon>Gnathifera</taxon>
        <taxon>Rotifera</taxon>
        <taxon>Eurotatoria</taxon>
        <taxon>Monogononta</taxon>
        <taxon>Pseudotrocha</taxon>
        <taxon>Ploima</taxon>
        <taxon>Brachionidae</taxon>
        <taxon>Brachionus</taxon>
    </lineage>
</organism>
<comment type="caution">
    <text evidence="2">The sequence shown here is derived from an EMBL/GenBank/DDBJ whole genome shotgun (WGS) entry which is preliminary data.</text>
</comment>
<protein>
    <submittedName>
        <fullName evidence="2">Uncharacterized protein</fullName>
    </submittedName>
</protein>
<keyword evidence="1" id="KW-1133">Transmembrane helix</keyword>
<gene>
    <name evidence="2" type="ORF">BpHYR1_042234</name>
</gene>
<keyword evidence="3" id="KW-1185">Reference proteome</keyword>